<evidence type="ECO:0000313" key="1">
    <source>
        <dbReference type="EMBL" id="NYY96660.1"/>
    </source>
</evidence>
<sequence>MSDPDDTKAGLRRLKLAMVDDLLKASDQGVLAQFTEDFGSAEANAKHMREAFEKTILLANKDRLHAARAGVSASRVPSPAPAIPIAEARARLRQVMAAHADDQTFTLAARKESELTDADVLDMLEAMRDLGLIE</sequence>
<gene>
    <name evidence="2" type="ORF">G6321_00002040</name>
    <name evidence="1" type="ORF">G6321_52930</name>
</gene>
<dbReference type="AlphaFoldDB" id="A0A7Z0QNQ9"/>
<keyword evidence="2" id="KW-0614">Plasmid</keyword>
<reference evidence="2 3" key="3">
    <citation type="journal article" date="2022" name="Int. J. Syst. Evol. Microbiol.">
        <title>Strains of Bradyrhizobium barranii sp. nov. associated with legumes native to Canada are symbionts of soybeans and belong to different subspecies (subsp. barranii subsp. nov. and subsp. apii subsp. nov.) and symbiovars (sv. glycinearum and sv. septentrionale).</title>
        <authorList>
            <person name="Bromfield E.S.P."/>
            <person name="Cloutier S."/>
            <person name="Wasai-Hara S."/>
            <person name="Minamisawa K."/>
        </authorList>
    </citation>
    <scope>NUCLEOTIDE SEQUENCE [LARGE SCALE GENOMIC DNA]</scope>
    <source>
        <strain evidence="3">323S2</strain>
        <plasmid evidence="2 3">pBb323S2a</plasmid>
    </source>
</reference>
<dbReference type="Proteomes" id="UP000564836">
    <property type="component" value="Plasmid pBb323S2a"/>
</dbReference>
<geneLocation type="plasmid" evidence="2 3">
    <name>pBb323S2a</name>
</geneLocation>
<name>A0A7Z0QNQ9_9BRAD</name>
<protein>
    <submittedName>
        <fullName evidence="1">Uncharacterized protein</fullName>
    </submittedName>
</protein>
<dbReference type="RefSeq" id="WP_166353983.1">
    <property type="nucleotide sequence ID" value="NZ_CP049700.1"/>
</dbReference>
<evidence type="ECO:0000313" key="3">
    <source>
        <dbReference type="Proteomes" id="UP000564836"/>
    </source>
</evidence>
<evidence type="ECO:0000313" key="2">
    <source>
        <dbReference type="EMBL" id="UGX89564.1"/>
    </source>
</evidence>
<dbReference type="EMBL" id="JACBFH010000004">
    <property type="protein sequence ID" value="NYY96660.1"/>
    <property type="molecule type" value="Genomic_DNA"/>
</dbReference>
<proteinExistence type="predicted"/>
<accession>A0A7Z0QNQ9</accession>
<dbReference type="EMBL" id="CP088278">
    <property type="protein sequence ID" value="UGX89564.1"/>
    <property type="molecule type" value="Genomic_DNA"/>
</dbReference>
<reference evidence="2 3" key="1">
    <citation type="journal article" date="2017" name="Syst. Appl. Microbiol.">
        <title>Soybeans inoculated with root zone soils of Canadian native legumes harbour diverse and novel Bradyrhizobium spp. that possess agricultural potential.</title>
        <authorList>
            <person name="Bromfield E.S.P."/>
            <person name="Cloutier S."/>
            <person name="Tambong J.T."/>
            <person name="Tran Thi T.V."/>
        </authorList>
    </citation>
    <scope>NUCLEOTIDE SEQUENCE [LARGE SCALE GENOMIC DNA]</scope>
    <source>
        <strain evidence="2 3">323S2</strain>
    </source>
</reference>
<organism evidence="1">
    <name type="scientific">Bradyrhizobium barranii subsp. barranii</name>
    <dbReference type="NCBI Taxonomy" id="2823807"/>
    <lineage>
        <taxon>Bacteria</taxon>
        <taxon>Pseudomonadati</taxon>
        <taxon>Pseudomonadota</taxon>
        <taxon>Alphaproteobacteria</taxon>
        <taxon>Hyphomicrobiales</taxon>
        <taxon>Nitrobacteraceae</taxon>
        <taxon>Bradyrhizobium</taxon>
        <taxon>Bradyrhizobium barranii</taxon>
    </lineage>
</organism>
<reference evidence="1" key="2">
    <citation type="submission" date="2020-06" db="EMBL/GenBank/DDBJ databases">
        <title>Whole Genome Sequence of Bradyrhizobium sp. Strain 323S2.</title>
        <authorList>
            <person name="Bromfield E.S.P."/>
        </authorList>
    </citation>
    <scope>NUCLEOTIDE SEQUENCE [LARGE SCALE GENOMIC DNA]</scope>
    <source>
        <strain evidence="1">323S2</strain>
    </source>
</reference>